<dbReference type="SUPFAM" id="SSF50129">
    <property type="entry name" value="GroES-like"/>
    <property type="match status" value="1"/>
</dbReference>
<dbReference type="CDD" id="cd08267">
    <property type="entry name" value="MDR1"/>
    <property type="match status" value="1"/>
</dbReference>
<dbReference type="InterPro" id="IPR020843">
    <property type="entry name" value="ER"/>
</dbReference>
<protein>
    <submittedName>
        <fullName evidence="2">Alcohol dehydrogenase</fullName>
    </submittedName>
</protein>
<dbReference type="InterPro" id="IPR011032">
    <property type="entry name" value="GroES-like_sf"/>
</dbReference>
<dbReference type="EMBL" id="RBNJ01002075">
    <property type="protein sequence ID" value="RUS32409.1"/>
    <property type="molecule type" value="Genomic_DNA"/>
</dbReference>
<comment type="caution">
    <text evidence="2">The sequence shown here is derived from an EMBL/GenBank/DDBJ whole genome shotgun (WGS) entry which is preliminary data.</text>
</comment>
<dbReference type="Pfam" id="PF13602">
    <property type="entry name" value="ADH_zinc_N_2"/>
    <property type="match status" value="1"/>
</dbReference>
<dbReference type="Pfam" id="PF08240">
    <property type="entry name" value="ADH_N"/>
    <property type="match status" value="1"/>
</dbReference>
<feature type="domain" description="Enoyl reductase (ER)" evidence="1">
    <location>
        <begin position="62"/>
        <end position="393"/>
    </location>
</feature>
<evidence type="ECO:0000313" key="3">
    <source>
        <dbReference type="Proteomes" id="UP000274822"/>
    </source>
</evidence>
<gene>
    <name evidence="2" type="ORF">BC938DRAFT_475476</name>
</gene>
<dbReference type="GO" id="GO:0016491">
    <property type="term" value="F:oxidoreductase activity"/>
    <property type="evidence" value="ECO:0007669"/>
    <property type="project" value="InterPro"/>
</dbReference>
<dbReference type="SUPFAM" id="SSF51735">
    <property type="entry name" value="NAD(P)-binding Rossmann-fold domains"/>
    <property type="match status" value="1"/>
</dbReference>
<evidence type="ECO:0000259" key="1">
    <source>
        <dbReference type="SMART" id="SM00829"/>
    </source>
</evidence>
<sequence>MLLRLTNQITCSKALTIKFTSAPRSHFVHRKAMFGTTSQPAATHPQPDIPPTMRALQFDTYGAPDVLKYVETRTPTLLTPHDVLVKVHAAGVNPIDCKARSGNVSKLVKLQMPVILGGEFSGVVVGKGDLVVDFETGNEVFGMLYNPLSGSGAYAEYVLVNTIKDAIAHKPTNMTHTSAGSVAICLLTAYTGLIALGNLPSAPTTPKCLIIGASGGVGHFAVQIAKASGAHVVGVCSSRNAKLVHDEWGADRTVDYTSSDFADVLRGEQSEFDVVLDCVGGDDQYNRAWPLLKPTGQYVTAVGPMPHIGAEPVRVFDMLSIVGTLAVRKVFGARGYKFIGKVLHHEWRGELREWLAEGKVKSWVPAEQIFELKDGAKGHALSETNRAVGKIVPPVLKPILILTTPQNQCGERGANGEAERASIITG</sequence>
<accession>A0A433QRL0</accession>
<dbReference type="InterPro" id="IPR036291">
    <property type="entry name" value="NAD(P)-bd_dom_sf"/>
</dbReference>
<dbReference type="SMART" id="SM00829">
    <property type="entry name" value="PKS_ER"/>
    <property type="match status" value="1"/>
</dbReference>
<reference evidence="2 3" key="1">
    <citation type="journal article" date="2018" name="New Phytol.">
        <title>Phylogenomics of Endogonaceae and evolution of mycorrhizas within Mucoromycota.</title>
        <authorList>
            <person name="Chang Y."/>
            <person name="Desiro A."/>
            <person name="Na H."/>
            <person name="Sandor L."/>
            <person name="Lipzen A."/>
            <person name="Clum A."/>
            <person name="Barry K."/>
            <person name="Grigoriev I.V."/>
            <person name="Martin F.M."/>
            <person name="Stajich J.E."/>
            <person name="Smith M.E."/>
            <person name="Bonito G."/>
            <person name="Spatafora J.W."/>
        </authorList>
    </citation>
    <scope>NUCLEOTIDE SEQUENCE [LARGE SCALE GENOMIC DNA]</scope>
    <source>
        <strain evidence="2 3">AD002</strain>
    </source>
</reference>
<proteinExistence type="predicted"/>
<dbReference type="AlphaFoldDB" id="A0A433QRL0"/>
<dbReference type="Proteomes" id="UP000274822">
    <property type="component" value="Unassembled WGS sequence"/>
</dbReference>
<keyword evidence="3" id="KW-1185">Reference proteome</keyword>
<dbReference type="InterPro" id="IPR013154">
    <property type="entry name" value="ADH-like_N"/>
</dbReference>
<dbReference type="PANTHER" id="PTHR11695">
    <property type="entry name" value="ALCOHOL DEHYDROGENASE RELATED"/>
    <property type="match status" value="1"/>
</dbReference>
<organism evidence="2 3">
    <name type="scientific">Jimgerdemannia flammicorona</name>
    <dbReference type="NCBI Taxonomy" id="994334"/>
    <lineage>
        <taxon>Eukaryota</taxon>
        <taxon>Fungi</taxon>
        <taxon>Fungi incertae sedis</taxon>
        <taxon>Mucoromycota</taxon>
        <taxon>Mucoromycotina</taxon>
        <taxon>Endogonomycetes</taxon>
        <taxon>Endogonales</taxon>
        <taxon>Endogonaceae</taxon>
        <taxon>Jimgerdemannia</taxon>
    </lineage>
</organism>
<evidence type="ECO:0000313" key="2">
    <source>
        <dbReference type="EMBL" id="RUS32409.1"/>
    </source>
</evidence>
<dbReference type="PANTHER" id="PTHR11695:SF294">
    <property type="entry name" value="RETICULON-4-INTERACTING PROTEIN 1, MITOCHONDRIAL"/>
    <property type="match status" value="1"/>
</dbReference>
<dbReference type="Gene3D" id="3.90.180.10">
    <property type="entry name" value="Medium-chain alcohol dehydrogenases, catalytic domain"/>
    <property type="match status" value="1"/>
</dbReference>
<dbReference type="Gene3D" id="3.40.50.720">
    <property type="entry name" value="NAD(P)-binding Rossmann-like Domain"/>
    <property type="match status" value="1"/>
</dbReference>
<name>A0A433QRL0_9FUNG</name>
<dbReference type="InterPro" id="IPR050700">
    <property type="entry name" value="YIM1/Zinc_Alcohol_DH_Fams"/>
</dbReference>